<dbReference type="EMBL" id="CP016359">
    <property type="protein sequence ID" value="APU70120.1"/>
    <property type="molecule type" value="Genomic_DNA"/>
</dbReference>
<dbReference type="GO" id="GO:0022857">
    <property type="term" value="F:transmembrane transporter activity"/>
    <property type="evidence" value="ECO:0007669"/>
    <property type="project" value="InterPro"/>
</dbReference>
<dbReference type="InterPro" id="IPR011701">
    <property type="entry name" value="MFS"/>
</dbReference>
<name>A0A1L7I965_9FLAO</name>
<evidence type="ECO:0000256" key="1">
    <source>
        <dbReference type="ARBA" id="ARBA00004651"/>
    </source>
</evidence>
<dbReference type="AlphaFoldDB" id="A0A1L7I965"/>
<dbReference type="GO" id="GO:0005886">
    <property type="term" value="C:plasma membrane"/>
    <property type="evidence" value="ECO:0007669"/>
    <property type="project" value="UniProtKB-SubCell"/>
</dbReference>
<evidence type="ECO:0000313" key="7">
    <source>
        <dbReference type="EMBL" id="APU70120.1"/>
    </source>
</evidence>
<dbReference type="Gene3D" id="1.20.1250.20">
    <property type="entry name" value="MFS general substrate transporter like domains"/>
    <property type="match status" value="2"/>
</dbReference>
<evidence type="ECO:0000256" key="3">
    <source>
        <dbReference type="ARBA" id="ARBA00022475"/>
    </source>
</evidence>
<dbReference type="InterPro" id="IPR020846">
    <property type="entry name" value="MFS_dom"/>
</dbReference>
<dbReference type="RefSeq" id="WP_083645684.1">
    <property type="nucleotide sequence ID" value="NZ_AMRU01000004.1"/>
</dbReference>
<keyword evidence="8" id="KW-1185">Reference proteome</keyword>
<dbReference type="OrthoDB" id="9810492at2"/>
<sequence>MNQKLGLKENWKQFSLLVLINAFVGGMVGLERSIFPQYAQEIFGIESNTAILSFITAFGITKAVTNLMTGRFANRFGRKPLLVFGWLFAIPIPFILMYATSWNWVIFANILLGINQGLTWSSTVVMKIDLVGEKNRGLAMGLNEFSGYLAVGIIAFLSGYVANKYGITPYPFYIGIGISVVGLIMSYLFIKDTRTFVAIEKDSNSTSSLKNVFLDTTFRNRTLSSVTQAGLVNNLNDGMIWGLLPIILLQADYDSKSIGIITAVYPTVWGIGQLFTGRMSDIYSKKGLLFWGMLLQGIAILILPFTEDFIFMVAIAFILGLGTALVYPTFLSAIATATNPTQRAESIGAFRFWRDSGYAIGAILSGIIADLLGVPFAIISIGIITICSAGIIKLRMPEKINSEP</sequence>
<evidence type="ECO:0000256" key="4">
    <source>
        <dbReference type="ARBA" id="ARBA00022692"/>
    </source>
</evidence>
<dbReference type="Pfam" id="PF07690">
    <property type="entry name" value="MFS_1"/>
    <property type="match status" value="2"/>
</dbReference>
<organism evidence="7 8">
    <name type="scientific">Christiangramia flava JLT2011</name>
    <dbReference type="NCBI Taxonomy" id="1229726"/>
    <lineage>
        <taxon>Bacteria</taxon>
        <taxon>Pseudomonadati</taxon>
        <taxon>Bacteroidota</taxon>
        <taxon>Flavobacteriia</taxon>
        <taxon>Flavobacteriales</taxon>
        <taxon>Flavobacteriaceae</taxon>
        <taxon>Christiangramia</taxon>
    </lineage>
</organism>
<dbReference type="Proteomes" id="UP000186230">
    <property type="component" value="Chromosome"/>
</dbReference>
<dbReference type="CDD" id="cd17325">
    <property type="entry name" value="MFS_MdtG_SLC18_like"/>
    <property type="match status" value="1"/>
</dbReference>
<dbReference type="SUPFAM" id="SSF103473">
    <property type="entry name" value="MFS general substrate transporter"/>
    <property type="match status" value="1"/>
</dbReference>
<keyword evidence="6" id="KW-0472">Membrane</keyword>
<evidence type="ECO:0000256" key="5">
    <source>
        <dbReference type="ARBA" id="ARBA00022989"/>
    </source>
</evidence>
<dbReference type="STRING" id="1229726.GRFL_3396"/>
<keyword evidence="3" id="KW-1003">Cell membrane</keyword>
<dbReference type="KEGG" id="gfl:GRFL_3396"/>
<dbReference type="InterPro" id="IPR036259">
    <property type="entry name" value="MFS_trans_sf"/>
</dbReference>
<reference evidence="7 8" key="1">
    <citation type="submission" date="2016-07" db="EMBL/GenBank/DDBJ databases">
        <title>Multi-omics approach to identify versatile polysaccharide utilization systems of a marine flavobacterium Gramella flava.</title>
        <authorList>
            <person name="Tang K."/>
        </authorList>
    </citation>
    <scope>NUCLEOTIDE SEQUENCE [LARGE SCALE GENOMIC DNA]</scope>
    <source>
        <strain evidence="7 8">JLT2011</strain>
    </source>
</reference>
<protein>
    <submittedName>
        <fullName evidence="7">Major facilitator superfamily (MFS) transporter</fullName>
    </submittedName>
</protein>
<accession>A0A1L7I965</accession>
<dbReference type="InterPro" id="IPR050171">
    <property type="entry name" value="MFS_Transporters"/>
</dbReference>
<keyword evidence="4" id="KW-0812">Transmembrane</keyword>
<proteinExistence type="predicted"/>
<evidence type="ECO:0000313" key="8">
    <source>
        <dbReference type="Proteomes" id="UP000186230"/>
    </source>
</evidence>
<dbReference type="PROSITE" id="PS50850">
    <property type="entry name" value="MFS"/>
    <property type="match status" value="1"/>
</dbReference>
<keyword evidence="2" id="KW-0813">Transport</keyword>
<evidence type="ECO:0000256" key="2">
    <source>
        <dbReference type="ARBA" id="ARBA00022448"/>
    </source>
</evidence>
<keyword evidence="5" id="KW-1133">Transmembrane helix</keyword>
<dbReference type="PANTHER" id="PTHR23517:SF3">
    <property type="entry name" value="INTEGRAL MEMBRANE TRANSPORT PROTEIN"/>
    <property type="match status" value="1"/>
</dbReference>
<evidence type="ECO:0000256" key="6">
    <source>
        <dbReference type="ARBA" id="ARBA00023136"/>
    </source>
</evidence>
<gene>
    <name evidence="7" type="ORF">GRFL_3396</name>
</gene>
<comment type="subcellular location">
    <subcellularLocation>
        <location evidence="1">Cell membrane</location>
        <topology evidence="1">Multi-pass membrane protein</topology>
    </subcellularLocation>
</comment>
<dbReference type="PANTHER" id="PTHR23517">
    <property type="entry name" value="RESISTANCE PROTEIN MDTM, PUTATIVE-RELATED-RELATED"/>
    <property type="match status" value="1"/>
</dbReference>